<name>A0A1G6HJA1_9BACI</name>
<dbReference type="STRING" id="1464122.SAMN05421737_10413"/>
<proteinExistence type="predicted"/>
<protein>
    <submittedName>
        <fullName evidence="2">Uncharacterized protein</fullName>
    </submittedName>
</protein>
<accession>A0A1G6HJA1</accession>
<evidence type="ECO:0000313" key="2">
    <source>
        <dbReference type="EMBL" id="SDB94322.1"/>
    </source>
</evidence>
<organism evidence="2 3">
    <name type="scientific">Shouchella lonarensis</name>
    <dbReference type="NCBI Taxonomy" id="1464122"/>
    <lineage>
        <taxon>Bacteria</taxon>
        <taxon>Bacillati</taxon>
        <taxon>Bacillota</taxon>
        <taxon>Bacilli</taxon>
        <taxon>Bacillales</taxon>
        <taxon>Bacillaceae</taxon>
        <taxon>Shouchella</taxon>
    </lineage>
</organism>
<feature type="region of interest" description="Disordered" evidence="1">
    <location>
        <begin position="33"/>
        <end position="52"/>
    </location>
</feature>
<dbReference type="AlphaFoldDB" id="A0A1G6HJA1"/>
<dbReference type="RefSeq" id="WP_176763805.1">
    <property type="nucleotide sequence ID" value="NZ_FMYM01000004.1"/>
</dbReference>
<evidence type="ECO:0000313" key="3">
    <source>
        <dbReference type="Proteomes" id="UP000242662"/>
    </source>
</evidence>
<dbReference type="Proteomes" id="UP000242662">
    <property type="component" value="Unassembled WGS sequence"/>
</dbReference>
<gene>
    <name evidence="2" type="ORF">SAMN05421737_10413</name>
</gene>
<reference evidence="3" key="1">
    <citation type="submission" date="2016-09" db="EMBL/GenBank/DDBJ databases">
        <authorList>
            <person name="Varghese N."/>
            <person name="Submissions S."/>
        </authorList>
    </citation>
    <scope>NUCLEOTIDE SEQUENCE [LARGE SCALE GENOMIC DNA]</scope>
    <source>
        <strain evidence="3">25nlg</strain>
    </source>
</reference>
<sequence>MRKTRLKMKQLQLKKKIRQHSAIEEDMRQEIASAKEGAKKTSIKVGKRDNMN</sequence>
<evidence type="ECO:0000256" key="1">
    <source>
        <dbReference type="SAM" id="MobiDB-lite"/>
    </source>
</evidence>
<dbReference type="EMBL" id="FMYM01000004">
    <property type="protein sequence ID" value="SDB94322.1"/>
    <property type="molecule type" value="Genomic_DNA"/>
</dbReference>
<keyword evidence="3" id="KW-1185">Reference proteome</keyword>